<feature type="non-terminal residue" evidence="1">
    <location>
        <position position="1"/>
    </location>
</feature>
<accession>A0A8J2JFJ3</accession>
<evidence type="ECO:0000313" key="2">
    <source>
        <dbReference type="Proteomes" id="UP000708208"/>
    </source>
</evidence>
<dbReference type="Proteomes" id="UP000708208">
    <property type="component" value="Unassembled WGS sequence"/>
</dbReference>
<name>A0A8J2JFJ3_9HEXA</name>
<sequence>KFEHPTKIRLLSLSICELTNGI</sequence>
<protein>
    <submittedName>
        <fullName evidence="1">Uncharacterized protein</fullName>
    </submittedName>
</protein>
<organism evidence="1 2">
    <name type="scientific">Allacma fusca</name>
    <dbReference type="NCBI Taxonomy" id="39272"/>
    <lineage>
        <taxon>Eukaryota</taxon>
        <taxon>Metazoa</taxon>
        <taxon>Ecdysozoa</taxon>
        <taxon>Arthropoda</taxon>
        <taxon>Hexapoda</taxon>
        <taxon>Collembola</taxon>
        <taxon>Symphypleona</taxon>
        <taxon>Sminthuridae</taxon>
        <taxon>Allacma</taxon>
    </lineage>
</organism>
<proteinExistence type="predicted"/>
<gene>
    <name evidence="1" type="ORF">AFUS01_LOCUS8597</name>
</gene>
<keyword evidence="2" id="KW-1185">Reference proteome</keyword>
<dbReference type="AlphaFoldDB" id="A0A8J2JFJ3"/>
<evidence type="ECO:0000313" key="1">
    <source>
        <dbReference type="EMBL" id="CAG7719263.1"/>
    </source>
</evidence>
<reference evidence="1" key="1">
    <citation type="submission" date="2021-06" db="EMBL/GenBank/DDBJ databases">
        <authorList>
            <person name="Hodson N. C."/>
            <person name="Mongue J. A."/>
            <person name="Jaron S. K."/>
        </authorList>
    </citation>
    <scope>NUCLEOTIDE SEQUENCE</scope>
</reference>
<dbReference type="EMBL" id="CAJVCH010060064">
    <property type="protein sequence ID" value="CAG7719263.1"/>
    <property type="molecule type" value="Genomic_DNA"/>
</dbReference>
<comment type="caution">
    <text evidence="1">The sequence shown here is derived from an EMBL/GenBank/DDBJ whole genome shotgun (WGS) entry which is preliminary data.</text>
</comment>